<comment type="cofactor">
    <cofactor evidence="9">
        <name>Mn(2+)</name>
        <dbReference type="ChEBI" id="CHEBI:29035"/>
    </cofactor>
</comment>
<feature type="binding site" evidence="10">
    <location>
        <position position="133"/>
    </location>
    <ligand>
        <name>substrate</name>
    </ligand>
</feature>
<gene>
    <name evidence="11" type="ORF">SAMN04488085_103326</name>
</gene>
<feature type="binding site" evidence="10">
    <location>
        <begin position="178"/>
        <end position="180"/>
    </location>
    <ligand>
        <name>substrate</name>
    </ligand>
</feature>
<feature type="binding site" evidence="9">
    <location>
        <position position="98"/>
    </location>
    <ligand>
        <name>Mn(2+)</name>
        <dbReference type="ChEBI" id="CHEBI:29035"/>
        <label>2</label>
    </ligand>
</feature>
<evidence type="ECO:0000256" key="10">
    <source>
        <dbReference type="PIRSR" id="PIRSR004532-2"/>
    </source>
</evidence>
<evidence type="ECO:0000313" key="12">
    <source>
        <dbReference type="Proteomes" id="UP000199152"/>
    </source>
</evidence>
<dbReference type="Gene3D" id="3.30.540.10">
    <property type="entry name" value="Fructose-1,6-Bisphosphatase, subunit A, domain 1"/>
    <property type="match status" value="1"/>
</dbReference>
<evidence type="ECO:0000256" key="6">
    <source>
        <dbReference type="ARBA" id="ARBA00023211"/>
    </source>
</evidence>
<dbReference type="AlphaFoldDB" id="A0A1I4C5S1"/>
<dbReference type="InterPro" id="IPR004464">
    <property type="entry name" value="FBPase_class-2/SBPase"/>
</dbReference>
<feature type="binding site" evidence="9">
    <location>
        <position position="227"/>
    </location>
    <ligand>
        <name>Mn(2+)</name>
        <dbReference type="ChEBI" id="CHEBI:29035"/>
        <label>2</label>
    </ligand>
</feature>
<dbReference type="GO" id="GO:0030388">
    <property type="term" value="P:fructose 1,6-bisphosphate metabolic process"/>
    <property type="evidence" value="ECO:0007669"/>
    <property type="project" value="TreeGrafter"/>
</dbReference>
<dbReference type="CDD" id="cd01516">
    <property type="entry name" value="FBPase_glpX"/>
    <property type="match status" value="1"/>
</dbReference>
<dbReference type="EMBL" id="FOSW01000003">
    <property type="protein sequence ID" value="SFK75649.1"/>
    <property type="molecule type" value="Genomic_DNA"/>
</dbReference>
<dbReference type="GO" id="GO:0042132">
    <property type="term" value="F:fructose 1,6-bisphosphate 1-phosphatase activity"/>
    <property type="evidence" value="ECO:0007669"/>
    <property type="project" value="UniProtKB-EC"/>
</dbReference>
<keyword evidence="7 8" id="KW-0119">Carbohydrate metabolism</keyword>
<feature type="binding site" evidence="10">
    <location>
        <position position="224"/>
    </location>
    <ligand>
        <name>substrate</name>
    </ligand>
</feature>
<dbReference type="GO" id="GO:0006094">
    <property type="term" value="P:gluconeogenesis"/>
    <property type="evidence" value="ECO:0007669"/>
    <property type="project" value="UniProtKB-UniPathway"/>
</dbReference>
<feature type="binding site" evidence="9">
    <location>
        <position position="101"/>
    </location>
    <ligand>
        <name>Mn(2+)</name>
        <dbReference type="ChEBI" id="CHEBI:29035"/>
        <label>2</label>
    </ligand>
</feature>
<evidence type="ECO:0000256" key="9">
    <source>
        <dbReference type="PIRSR" id="PIRSR004532-1"/>
    </source>
</evidence>
<organism evidence="11 12">
    <name type="scientific">Geodermatophilus ruber</name>
    <dbReference type="NCBI Taxonomy" id="504800"/>
    <lineage>
        <taxon>Bacteria</taxon>
        <taxon>Bacillati</taxon>
        <taxon>Actinomycetota</taxon>
        <taxon>Actinomycetes</taxon>
        <taxon>Geodermatophilales</taxon>
        <taxon>Geodermatophilaceae</taxon>
        <taxon>Geodermatophilus</taxon>
    </lineage>
</organism>
<sequence length="333" mass="34332">MTGAGLASGTALDPDRNLALELVRATEAAAISAARYVGRGDKNQVDGAAVDAMRPVLGSIGMRGVVVIGEGEKDEAPMLFNGEQVGNGSDPEVDIAVDPVDGTTAAAKGLPDAVAVVGLAERGTMFDPGPCVYMHKLVVPGAAAGSVDPEAPIADILATLARALGKRQEDLTVAVLDRPRHDHLVAEIRRAGAAVRSLLDGDVAGAIAVGQPGSAVDLLVGVGGTPEGVIAACALRCSDGEIFGRLQPRDEGERRAALDFGHDLDRILTTRDLVSGDDVFFGATGVTDGALLHGVRFGENSVVTESLSMRSRSGAVRVIETRHDRSRSNLISH</sequence>
<evidence type="ECO:0000256" key="8">
    <source>
        <dbReference type="PIRNR" id="PIRNR004532"/>
    </source>
</evidence>
<evidence type="ECO:0000256" key="1">
    <source>
        <dbReference type="ARBA" id="ARBA00001273"/>
    </source>
</evidence>
<dbReference type="InParanoid" id="A0A1I4C5S1"/>
<dbReference type="UniPathway" id="UPA00138"/>
<keyword evidence="6 9" id="KW-0464">Manganese</keyword>
<reference evidence="11 12" key="1">
    <citation type="submission" date="2016-10" db="EMBL/GenBank/DDBJ databases">
        <authorList>
            <person name="de Groot N.N."/>
        </authorList>
    </citation>
    <scope>NUCLEOTIDE SEQUENCE [LARGE SCALE GENOMIC DNA]</scope>
    <source>
        <strain evidence="11 12">DSM 45317</strain>
    </source>
</reference>
<evidence type="ECO:0000256" key="7">
    <source>
        <dbReference type="ARBA" id="ARBA00023277"/>
    </source>
</evidence>
<keyword evidence="12" id="KW-1185">Reference proteome</keyword>
<dbReference type="Pfam" id="PF03320">
    <property type="entry name" value="FBPase_glpX"/>
    <property type="match status" value="1"/>
</dbReference>
<name>A0A1I4C5S1_9ACTN</name>
<dbReference type="PANTHER" id="PTHR30447">
    <property type="entry name" value="FRUCTOSE-1,6-BISPHOSPHATASE CLASS 2"/>
    <property type="match status" value="1"/>
</dbReference>
<dbReference type="Gene3D" id="3.40.190.90">
    <property type="match status" value="1"/>
</dbReference>
<dbReference type="RefSeq" id="WP_091322523.1">
    <property type="nucleotide sequence ID" value="NZ_FOSW01000003.1"/>
</dbReference>
<dbReference type="Proteomes" id="UP000199152">
    <property type="component" value="Unassembled WGS sequence"/>
</dbReference>
<dbReference type="GO" id="GO:0005829">
    <property type="term" value="C:cytosol"/>
    <property type="evidence" value="ECO:0007669"/>
    <property type="project" value="TreeGrafter"/>
</dbReference>
<dbReference type="OrthoDB" id="9779353at2"/>
<feature type="binding site" evidence="9">
    <location>
        <position position="46"/>
    </location>
    <ligand>
        <name>Mn(2+)</name>
        <dbReference type="ChEBI" id="CHEBI:29035"/>
        <label>1</label>
    </ligand>
</feature>
<comment type="similarity">
    <text evidence="3 8">Belongs to the FBPase class 2 family.</text>
</comment>
<comment type="pathway">
    <text evidence="2">Carbohydrate biosynthesis; gluconeogenesis.</text>
</comment>
<feature type="binding site" evidence="9">
    <location>
        <position position="70"/>
    </location>
    <ligand>
        <name>Mn(2+)</name>
        <dbReference type="ChEBI" id="CHEBI:29035"/>
        <label>1</label>
    </ligand>
</feature>
<comment type="catalytic activity">
    <reaction evidence="1">
        <text>beta-D-fructose 1,6-bisphosphate + H2O = beta-D-fructose 6-phosphate + phosphate</text>
        <dbReference type="Rhea" id="RHEA:11064"/>
        <dbReference type="ChEBI" id="CHEBI:15377"/>
        <dbReference type="ChEBI" id="CHEBI:32966"/>
        <dbReference type="ChEBI" id="CHEBI:43474"/>
        <dbReference type="ChEBI" id="CHEBI:57634"/>
        <dbReference type="EC" id="3.1.3.11"/>
    </reaction>
</comment>
<dbReference type="SUPFAM" id="SSF56655">
    <property type="entry name" value="Carbohydrate phosphatase"/>
    <property type="match status" value="1"/>
</dbReference>
<evidence type="ECO:0000256" key="4">
    <source>
        <dbReference type="ARBA" id="ARBA00022723"/>
    </source>
</evidence>
<feature type="binding site" evidence="10">
    <location>
        <begin position="200"/>
        <end position="202"/>
    </location>
    <ligand>
        <name>substrate</name>
    </ligand>
</feature>
<evidence type="ECO:0000256" key="3">
    <source>
        <dbReference type="ARBA" id="ARBA00008989"/>
    </source>
</evidence>
<dbReference type="STRING" id="504800.SAMN04488085_103326"/>
<keyword evidence="5" id="KW-0378">Hydrolase</keyword>
<feature type="binding site" evidence="10">
    <location>
        <begin position="101"/>
        <end position="103"/>
    </location>
    <ligand>
        <name>substrate</name>
    </ligand>
</feature>
<accession>A0A1I4C5S1</accession>
<dbReference type="PANTHER" id="PTHR30447:SF0">
    <property type="entry name" value="FRUCTOSE-1,6-BISPHOSPHATASE 1 CLASS 2-RELATED"/>
    <property type="match status" value="1"/>
</dbReference>
<dbReference type="NCBIfam" id="TIGR00330">
    <property type="entry name" value="glpX"/>
    <property type="match status" value="1"/>
</dbReference>
<keyword evidence="4 9" id="KW-0479">Metal-binding</keyword>
<dbReference type="GO" id="GO:0046872">
    <property type="term" value="F:metal ion binding"/>
    <property type="evidence" value="ECO:0007669"/>
    <property type="project" value="UniProtKB-KW"/>
</dbReference>
<proteinExistence type="inferred from homology"/>
<evidence type="ECO:0000256" key="5">
    <source>
        <dbReference type="ARBA" id="ARBA00022801"/>
    </source>
</evidence>
<protein>
    <recommendedName>
        <fullName evidence="8">Fructose-1,6-bisphosphatase</fullName>
    </recommendedName>
</protein>
<dbReference type="GO" id="GO:0006071">
    <property type="term" value="P:glycerol metabolic process"/>
    <property type="evidence" value="ECO:0007669"/>
    <property type="project" value="InterPro"/>
</dbReference>
<evidence type="ECO:0000313" key="11">
    <source>
        <dbReference type="EMBL" id="SFK75649.1"/>
    </source>
</evidence>
<evidence type="ECO:0000256" key="2">
    <source>
        <dbReference type="ARBA" id="ARBA00004742"/>
    </source>
</evidence>
<dbReference type="PIRSF" id="PIRSF004532">
    <property type="entry name" value="GlpX"/>
    <property type="match status" value="1"/>
</dbReference>